<dbReference type="PANTHER" id="PTHR46586:SF3">
    <property type="entry name" value="ANKYRIN REPEAT-CONTAINING PROTEIN"/>
    <property type="match status" value="1"/>
</dbReference>
<sequence length="442" mass="50942">MFSRIKTSNIRNFSDTIKRYVTASPKYSPETYAIVVRNGSPYNTFEPDKEGYYKKGLNVDNSERGYGFDFTNIGNVCYYPYEFKHDNSLWIVEPQGKFENIQGKPWYRSNKIILSEEYPFYSVDTIKTLDLTVNSKYIAHACGLGKFDILELWKASKTPISNIDLVLEFASGCGRVDVLNWLDKSGFELNPTMNVIGSTISYGHVDVLKWWIEKVGMTRLEKYVLDSYLMQIAVDKASTNGHVEMLDYLKKIGLLKHGDYTKDAIDQASGKGHTNVLEWWHNSGLALKYSENAIDIASWNGRTNVLNWWVKSNLPLYYSNQAIDTGSRRGHRNVLEWWKNSGLPLKYSINSLDFASHDGRTEILDWWFNSGLKLKYSDQAMLYASINGHIDVLNWWKNSGLSLKYDPHKIINYNAIYDNPHVKISTTTLTWWRQSGLLQQVL</sequence>
<dbReference type="InterPro" id="IPR036770">
    <property type="entry name" value="Ankyrin_rpt-contain_sf"/>
</dbReference>
<dbReference type="AlphaFoldDB" id="A0A6C0E6H9"/>
<name>A0A6C0E6H9_9ZZZZ</name>
<organism evidence="1">
    <name type="scientific">viral metagenome</name>
    <dbReference type="NCBI Taxonomy" id="1070528"/>
    <lineage>
        <taxon>unclassified sequences</taxon>
        <taxon>metagenomes</taxon>
        <taxon>organismal metagenomes</taxon>
    </lineage>
</organism>
<accession>A0A6C0E6H9</accession>
<proteinExistence type="predicted"/>
<dbReference type="PANTHER" id="PTHR46586">
    <property type="entry name" value="ANKYRIN REPEAT-CONTAINING PROTEIN"/>
    <property type="match status" value="1"/>
</dbReference>
<evidence type="ECO:0000313" key="1">
    <source>
        <dbReference type="EMBL" id="QHT24664.1"/>
    </source>
</evidence>
<evidence type="ECO:0008006" key="2">
    <source>
        <dbReference type="Google" id="ProtNLM"/>
    </source>
</evidence>
<dbReference type="SUPFAM" id="SSF48403">
    <property type="entry name" value="Ankyrin repeat"/>
    <property type="match status" value="1"/>
</dbReference>
<dbReference type="Gene3D" id="1.25.40.20">
    <property type="entry name" value="Ankyrin repeat-containing domain"/>
    <property type="match status" value="1"/>
</dbReference>
<reference evidence="1" key="1">
    <citation type="journal article" date="2020" name="Nature">
        <title>Giant virus diversity and host interactions through global metagenomics.</title>
        <authorList>
            <person name="Schulz F."/>
            <person name="Roux S."/>
            <person name="Paez-Espino D."/>
            <person name="Jungbluth S."/>
            <person name="Walsh D.A."/>
            <person name="Denef V.J."/>
            <person name="McMahon K.D."/>
            <person name="Konstantinidis K.T."/>
            <person name="Eloe-Fadrosh E.A."/>
            <person name="Kyrpides N.C."/>
            <person name="Woyke T."/>
        </authorList>
    </citation>
    <scope>NUCLEOTIDE SEQUENCE</scope>
    <source>
        <strain evidence="1">GVMAG-M-3300023179-150</strain>
    </source>
</reference>
<dbReference type="InterPro" id="IPR052050">
    <property type="entry name" value="SecEffector_AnkRepeat"/>
</dbReference>
<dbReference type="EMBL" id="MN739747">
    <property type="protein sequence ID" value="QHT24664.1"/>
    <property type="molecule type" value="Genomic_DNA"/>
</dbReference>
<protein>
    <recommendedName>
        <fullName evidence="2">Ankyrin repeat protein</fullName>
    </recommendedName>
</protein>